<dbReference type="AlphaFoldDB" id="A0A6A6F393"/>
<evidence type="ECO:0000313" key="3">
    <source>
        <dbReference type="Proteomes" id="UP000799539"/>
    </source>
</evidence>
<evidence type="ECO:0000259" key="1">
    <source>
        <dbReference type="Pfam" id="PF25540"/>
    </source>
</evidence>
<sequence length="110" mass="12614">MLWSRTFARETTIQQPVRGQDRDPFVLVLVDGDGYVFDERFVAHGAEGSQNADFKVRAVSHQFAESTQCKHIFFAACHHVGYVSERQLYGQRKPNHVDKKPRVPSRILEA</sequence>
<proteinExistence type="predicted"/>
<dbReference type="PANTHER" id="PTHR37543">
    <property type="entry name" value="CCCH ZINC FINGER DNA BINDING PROTEIN (AFU_ORTHOLOGUE AFUA_5G12760)"/>
    <property type="match status" value="1"/>
</dbReference>
<keyword evidence="3" id="KW-1185">Reference proteome</keyword>
<dbReference type="EMBL" id="ML992696">
    <property type="protein sequence ID" value="KAF2208262.1"/>
    <property type="molecule type" value="Genomic_DNA"/>
</dbReference>
<dbReference type="OrthoDB" id="2270193at2759"/>
<reference evidence="2" key="1">
    <citation type="journal article" date="2020" name="Stud. Mycol.">
        <title>101 Dothideomycetes genomes: a test case for predicting lifestyles and emergence of pathogens.</title>
        <authorList>
            <person name="Haridas S."/>
            <person name="Albert R."/>
            <person name="Binder M."/>
            <person name="Bloem J."/>
            <person name="Labutti K."/>
            <person name="Salamov A."/>
            <person name="Andreopoulos B."/>
            <person name="Baker S."/>
            <person name="Barry K."/>
            <person name="Bills G."/>
            <person name="Bluhm B."/>
            <person name="Cannon C."/>
            <person name="Castanera R."/>
            <person name="Culley D."/>
            <person name="Daum C."/>
            <person name="Ezra D."/>
            <person name="Gonzalez J."/>
            <person name="Henrissat B."/>
            <person name="Kuo A."/>
            <person name="Liang C."/>
            <person name="Lipzen A."/>
            <person name="Lutzoni F."/>
            <person name="Magnuson J."/>
            <person name="Mondo S."/>
            <person name="Nolan M."/>
            <person name="Ohm R."/>
            <person name="Pangilinan J."/>
            <person name="Park H.-J."/>
            <person name="Ramirez L."/>
            <person name="Alfaro M."/>
            <person name="Sun H."/>
            <person name="Tritt A."/>
            <person name="Yoshinaga Y."/>
            <person name="Zwiers L.-H."/>
            <person name="Turgeon B."/>
            <person name="Goodwin S."/>
            <person name="Spatafora J."/>
            <person name="Crous P."/>
            <person name="Grigoriev I."/>
        </authorList>
    </citation>
    <scope>NUCLEOTIDE SEQUENCE</scope>
    <source>
        <strain evidence="2">SCOH1-5</strain>
    </source>
</reference>
<accession>A0A6A6F393</accession>
<dbReference type="InterPro" id="IPR057683">
    <property type="entry name" value="DUF7923"/>
</dbReference>
<feature type="domain" description="DUF7923" evidence="1">
    <location>
        <begin position="48"/>
        <end position="85"/>
    </location>
</feature>
<organism evidence="2 3">
    <name type="scientific">Cercospora zeae-maydis SCOH1-5</name>
    <dbReference type="NCBI Taxonomy" id="717836"/>
    <lineage>
        <taxon>Eukaryota</taxon>
        <taxon>Fungi</taxon>
        <taxon>Dikarya</taxon>
        <taxon>Ascomycota</taxon>
        <taxon>Pezizomycotina</taxon>
        <taxon>Dothideomycetes</taxon>
        <taxon>Dothideomycetidae</taxon>
        <taxon>Mycosphaerellales</taxon>
        <taxon>Mycosphaerellaceae</taxon>
        <taxon>Cercospora</taxon>
    </lineage>
</organism>
<dbReference type="Proteomes" id="UP000799539">
    <property type="component" value="Unassembled WGS sequence"/>
</dbReference>
<dbReference type="Pfam" id="PF25540">
    <property type="entry name" value="DUF7923"/>
    <property type="match status" value="1"/>
</dbReference>
<dbReference type="PANTHER" id="PTHR37543:SF1">
    <property type="entry name" value="CCCH ZINC FINGER DNA BINDING PROTEIN (AFU_ORTHOLOGUE AFUA_5G12760)"/>
    <property type="match status" value="1"/>
</dbReference>
<name>A0A6A6F393_9PEZI</name>
<gene>
    <name evidence="2" type="ORF">CERZMDRAFT_101710</name>
</gene>
<evidence type="ECO:0000313" key="2">
    <source>
        <dbReference type="EMBL" id="KAF2208262.1"/>
    </source>
</evidence>
<protein>
    <recommendedName>
        <fullName evidence="1">DUF7923 domain-containing protein</fullName>
    </recommendedName>
</protein>